<gene>
    <name evidence="8" type="ORF">EX30DRAFT_354395</name>
</gene>
<dbReference type="GO" id="GO:0000480">
    <property type="term" value="P:endonucleolytic cleavage in 5'-ETS of tricistronic rRNA transcript (SSU-rRNA, 5.8S rRNA, LSU-rRNA)"/>
    <property type="evidence" value="ECO:0007669"/>
    <property type="project" value="TreeGrafter"/>
</dbReference>
<evidence type="ECO:0000313" key="8">
    <source>
        <dbReference type="EMBL" id="TGZ83249.1"/>
    </source>
</evidence>
<dbReference type="STRING" id="341454.A0A4S2N270"/>
<dbReference type="PROSITE" id="PS00678">
    <property type="entry name" value="WD_REPEATS_1"/>
    <property type="match status" value="3"/>
</dbReference>
<name>A0A4S2N270_9PEZI</name>
<dbReference type="InterPro" id="IPR015943">
    <property type="entry name" value="WD40/YVTN_repeat-like_dom_sf"/>
</dbReference>
<dbReference type="SUPFAM" id="SSF50978">
    <property type="entry name" value="WD40 repeat-like"/>
    <property type="match status" value="2"/>
</dbReference>
<keyword evidence="2 6" id="KW-0853">WD repeat</keyword>
<dbReference type="GO" id="GO:0034511">
    <property type="term" value="F:U3 snoRNA binding"/>
    <property type="evidence" value="ECO:0007669"/>
    <property type="project" value="TreeGrafter"/>
</dbReference>
<dbReference type="FunCoup" id="A0A4S2N270">
    <property type="interactions" value="1058"/>
</dbReference>
<keyword evidence="3" id="KW-0677">Repeat</keyword>
<feature type="repeat" description="WD" evidence="6">
    <location>
        <begin position="621"/>
        <end position="661"/>
    </location>
</feature>
<dbReference type="PRINTS" id="PR00320">
    <property type="entry name" value="GPROTEINBRPT"/>
</dbReference>
<accession>A0A4S2N270</accession>
<evidence type="ECO:0000256" key="5">
    <source>
        <dbReference type="ARBA" id="ARBA00037338"/>
    </source>
</evidence>
<comment type="subcellular location">
    <subcellularLocation>
        <location evidence="1">Nucleus</location>
        <location evidence="1">Nucleolus</location>
    </subcellularLocation>
</comment>
<dbReference type="PROSITE" id="PS50082">
    <property type="entry name" value="WD_REPEATS_2"/>
    <property type="match status" value="8"/>
</dbReference>
<sequence>MAPLPTAELKTSFTAEKTVQPYYSGAPGCVAVDTTGRILVTACEDEVVVTDLKMGVELERVEGDGEDITALSLTPNGEFLVVCYRSLLMRTFALTFGVFADADGDNDPTAPSLAVSIEPYRQTKLPAPVMVSAIDSTGTLVATGGADGLVKVWDIRGGFVTHNIPGHGGKVSSLAFYISSGEDGAAEVDVADAVAEGKKRSAAAQKKGKKKQEFKGRYALASGGDDTSIRVFDLETEAVVGPLMGHTSLVRGLDWSENGRRLVSGGRDGVIVLWDTKTWKNVVTPAGEAVEAVGFLKPGAMEREDGGSSERLVYVAGSQNRVRIWDLEEGKEVTAEVEKKVEDEDEDLGINQVIYHPTLDFLMSVHNDYTLQVHPLKMPHPAPISLPVSQHLTANYDEIISLIHLPPTSSLLALATNAPEIRIVDANTFRDVHILRGHTDTVLTLSTDWSGRYLASAGKDNDARVWYIPPSGVPTCISRLTGHTETIAAVALPPTTPPSDSAQYLENLPPKFVLTGAADRTIKKWDLQKSRAVYTRRAHDKDINALALSPDSRKFASASQDRTIKIWDTESGETIGVLRGHRRGVWDVSFSPVNGQQLLSASTDKTVKLWSLSDYTCIRTFEGHTNTIQRVIHLSAHQLASAGNDGLVKVWNVQDGECVTTLDNHNQRIWALSSTPSADKILSADAAGIITIWRDTTQEVVEEEEKKQTLEIEQTQHLENFISLKDYRSAVTLALQLNHPGKLLHILQSSLLTPPSASPAAEADFQGVAEVLTSLSDSQLTTLLLRVRDWNTNAKTAIVAQKVLGIVVRGYRRERLVKLKGADSVWDGLKAYTERHYRRVEELKEESWVLEWVLENMDVLLEEDQGEENDTGRLMIEASAEKEDVTMADVNGVVGDKRVPVLV</sequence>
<protein>
    <submittedName>
        <fullName evidence="8">WD40 repeat-like protein</fullName>
    </submittedName>
</protein>
<proteinExistence type="predicted"/>
<reference evidence="8 9" key="1">
    <citation type="submission" date="2019-04" db="EMBL/GenBank/DDBJ databases">
        <title>Comparative genomics and transcriptomics to analyze fruiting body development in filamentous ascomycetes.</title>
        <authorList>
            <consortium name="DOE Joint Genome Institute"/>
            <person name="Lutkenhaus R."/>
            <person name="Traeger S."/>
            <person name="Breuer J."/>
            <person name="Kuo A."/>
            <person name="Lipzen A."/>
            <person name="Pangilinan J."/>
            <person name="Dilworth D."/>
            <person name="Sandor L."/>
            <person name="Poggeler S."/>
            <person name="Barry K."/>
            <person name="Grigoriev I.V."/>
            <person name="Nowrousian M."/>
        </authorList>
    </citation>
    <scope>NUCLEOTIDE SEQUENCE [LARGE SCALE GENOMIC DNA]</scope>
    <source>
        <strain evidence="8 9">CBS 389.68</strain>
    </source>
</reference>
<dbReference type="InterPro" id="IPR020472">
    <property type="entry name" value="WD40_PAC1"/>
</dbReference>
<feature type="repeat" description="WD" evidence="6">
    <location>
        <begin position="133"/>
        <end position="163"/>
    </location>
</feature>
<dbReference type="EMBL" id="ML220114">
    <property type="protein sequence ID" value="TGZ83249.1"/>
    <property type="molecule type" value="Genomic_DNA"/>
</dbReference>
<dbReference type="InterPro" id="IPR019775">
    <property type="entry name" value="WD40_repeat_CS"/>
</dbReference>
<dbReference type="PANTHER" id="PTHR19854">
    <property type="entry name" value="TRANSDUCIN BETA-LIKE 3"/>
    <property type="match status" value="1"/>
</dbReference>
<feature type="repeat" description="WD" evidence="6">
    <location>
        <begin position="662"/>
        <end position="703"/>
    </location>
</feature>
<dbReference type="SUPFAM" id="SSF117289">
    <property type="entry name" value="Nucleoporin domain"/>
    <property type="match status" value="1"/>
</dbReference>
<dbReference type="GO" id="GO:0032040">
    <property type="term" value="C:small-subunit processome"/>
    <property type="evidence" value="ECO:0007669"/>
    <property type="project" value="InterPro"/>
</dbReference>
<dbReference type="InterPro" id="IPR013934">
    <property type="entry name" value="Utp13_C"/>
</dbReference>
<feature type="repeat" description="WD" evidence="6">
    <location>
        <begin position="243"/>
        <end position="284"/>
    </location>
</feature>
<feature type="repeat" description="WD" evidence="6">
    <location>
        <begin position="512"/>
        <end position="535"/>
    </location>
</feature>
<dbReference type="CDD" id="cd00200">
    <property type="entry name" value="WD40"/>
    <property type="match status" value="1"/>
</dbReference>
<evidence type="ECO:0000256" key="3">
    <source>
        <dbReference type="ARBA" id="ARBA00022737"/>
    </source>
</evidence>
<keyword evidence="9" id="KW-1185">Reference proteome</keyword>
<dbReference type="PANTHER" id="PTHR19854:SF15">
    <property type="entry name" value="TRANSDUCIN BETA-LIKE PROTEIN 3"/>
    <property type="match status" value="1"/>
</dbReference>
<feature type="repeat" description="WD" evidence="6">
    <location>
        <begin position="578"/>
        <end position="620"/>
    </location>
</feature>
<dbReference type="SMART" id="SM00320">
    <property type="entry name" value="WD40"/>
    <property type="match status" value="13"/>
</dbReference>
<dbReference type="InParanoid" id="A0A4S2N270"/>
<evidence type="ECO:0000256" key="6">
    <source>
        <dbReference type="PROSITE-ProRule" id="PRU00221"/>
    </source>
</evidence>
<dbReference type="PROSITE" id="PS50294">
    <property type="entry name" value="WD_REPEATS_REGION"/>
    <property type="match status" value="4"/>
</dbReference>
<evidence type="ECO:0000256" key="4">
    <source>
        <dbReference type="ARBA" id="ARBA00023242"/>
    </source>
</evidence>
<feature type="repeat" description="WD" evidence="6">
    <location>
        <begin position="435"/>
        <end position="466"/>
    </location>
</feature>
<dbReference type="Pfam" id="PF00400">
    <property type="entry name" value="WD40"/>
    <property type="match status" value="8"/>
</dbReference>
<dbReference type="OrthoDB" id="5414888at2759"/>
<evidence type="ECO:0000259" key="7">
    <source>
        <dbReference type="Pfam" id="PF08625"/>
    </source>
</evidence>
<evidence type="ECO:0000313" key="9">
    <source>
        <dbReference type="Proteomes" id="UP000298138"/>
    </source>
</evidence>
<keyword evidence="4" id="KW-0539">Nucleus</keyword>
<dbReference type="GO" id="GO:0030686">
    <property type="term" value="C:90S preribosome"/>
    <property type="evidence" value="ECO:0007669"/>
    <property type="project" value="TreeGrafter"/>
</dbReference>
<dbReference type="AlphaFoldDB" id="A0A4S2N270"/>
<dbReference type="InterPro" id="IPR036322">
    <property type="entry name" value="WD40_repeat_dom_sf"/>
</dbReference>
<dbReference type="InterPro" id="IPR001680">
    <property type="entry name" value="WD40_rpt"/>
</dbReference>
<feature type="domain" description="U3 small nucleolar RNA-associated protein 13 C-terminal" evidence="7">
    <location>
        <begin position="716"/>
        <end position="857"/>
    </location>
</feature>
<evidence type="ECO:0000256" key="1">
    <source>
        <dbReference type="ARBA" id="ARBA00004604"/>
    </source>
</evidence>
<evidence type="ECO:0000256" key="2">
    <source>
        <dbReference type="ARBA" id="ARBA00022574"/>
    </source>
</evidence>
<comment type="function">
    <text evidence="5">Component of the ASTRA complex involved in chromatin remodeling.</text>
</comment>
<organism evidence="8 9">
    <name type="scientific">Ascodesmis nigricans</name>
    <dbReference type="NCBI Taxonomy" id="341454"/>
    <lineage>
        <taxon>Eukaryota</taxon>
        <taxon>Fungi</taxon>
        <taxon>Dikarya</taxon>
        <taxon>Ascomycota</taxon>
        <taxon>Pezizomycotina</taxon>
        <taxon>Pezizomycetes</taxon>
        <taxon>Pezizales</taxon>
        <taxon>Ascodesmidaceae</taxon>
        <taxon>Ascodesmis</taxon>
    </lineage>
</organism>
<dbReference type="Gene3D" id="2.130.10.10">
    <property type="entry name" value="YVTN repeat-like/Quinoprotein amine dehydrogenase"/>
    <property type="match status" value="6"/>
</dbReference>
<feature type="repeat" description="WD" evidence="6">
    <location>
        <begin position="536"/>
        <end position="577"/>
    </location>
</feature>
<dbReference type="Proteomes" id="UP000298138">
    <property type="component" value="Unassembled WGS sequence"/>
</dbReference>
<dbReference type="GO" id="GO:0000472">
    <property type="term" value="P:endonucleolytic cleavage to generate mature 5'-end of SSU-rRNA from (SSU-rRNA, 5.8S rRNA, LSU-rRNA)"/>
    <property type="evidence" value="ECO:0007669"/>
    <property type="project" value="TreeGrafter"/>
</dbReference>
<dbReference type="Pfam" id="PF08625">
    <property type="entry name" value="Utp13"/>
    <property type="match status" value="1"/>
</dbReference>